<dbReference type="CDD" id="cd05936">
    <property type="entry name" value="FC-FACS_FadD_like"/>
    <property type="match status" value="1"/>
</dbReference>
<feature type="domain" description="AMP-binding enzyme C-terminal" evidence="4">
    <location>
        <begin position="419"/>
        <end position="494"/>
    </location>
</feature>
<keyword evidence="2" id="KW-0436">Ligase</keyword>
<evidence type="ECO:0000256" key="1">
    <source>
        <dbReference type="ARBA" id="ARBA00006432"/>
    </source>
</evidence>
<evidence type="ECO:0000313" key="6">
    <source>
        <dbReference type="Proteomes" id="UP000184529"/>
    </source>
</evidence>
<evidence type="ECO:0000256" key="2">
    <source>
        <dbReference type="ARBA" id="ARBA00022598"/>
    </source>
</evidence>
<name>A0A1M6CA25_9FIRM</name>
<dbReference type="FunFam" id="3.30.300.30:FF:000008">
    <property type="entry name" value="2,3-dihydroxybenzoate-AMP ligase"/>
    <property type="match status" value="1"/>
</dbReference>
<dbReference type="Pfam" id="PF00501">
    <property type="entry name" value="AMP-binding"/>
    <property type="match status" value="1"/>
</dbReference>
<gene>
    <name evidence="5" type="ORF">SAMN02745219_00613</name>
</gene>
<evidence type="ECO:0000313" key="5">
    <source>
        <dbReference type="EMBL" id="SHI57877.1"/>
    </source>
</evidence>
<dbReference type="SUPFAM" id="SSF56801">
    <property type="entry name" value="Acetyl-CoA synthetase-like"/>
    <property type="match status" value="1"/>
</dbReference>
<dbReference type="RefSeq" id="WP_072867297.1">
    <property type="nucleotide sequence ID" value="NZ_FQZM01000007.1"/>
</dbReference>
<reference evidence="6" key="1">
    <citation type="submission" date="2016-11" db="EMBL/GenBank/DDBJ databases">
        <authorList>
            <person name="Varghese N."/>
            <person name="Submissions S."/>
        </authorList>
    </citation>
    <scope>NUCLEOTIDE SEQUENCE [LARGE SCALE GENOMIC DNA]</scope>
    <source>
        <strain evidence="6">DSM 16057</strain>
    </source>
</reference>
<dbReference type="Pfam" id="PF13193">
    <property type="entry name" value="AMP-binding_C"/>
    <property type="match status" value="1"/>
</dbReference>
<dbReference type="OrthoDB" id="9778383at2"/>
<dbReference type="InterPro" id="IPR025110">
    <property type="entry name" value="AMP-bd_C"/>
</dbReference>
<dbReference type="EMBL" id="FQZM01000007">
    <property type="protein sequence ID" value="SHI57877.1"/>
    <property type="molecule type" value="Genomic_DNA"/>
</dbReference>
<dbReference type="PANTHER" id="PTHR43767">
    <property type="entry name" value="LONG-CHAIN-FATTY-ACID--COA LIGASE"/>
    <property type="match status" value="1"/>
</dbReference>
<dbReference type="Gene3D" id="3.30.300.30">
    <property type="match status" value="1"/>
</dbReference>
<feature type="domain" description="AMP-dependent synthetase/ligase" evidence="3">
    <location>
        <begin position="11"/>
        <end position="369"/>
    </location>
</feature>
<dbReference type="STRING" id="1121432.SAMN02745219_00613"/>
<evidence type="ECO:0000259" key="3">
    <source>
        <dbReference type="Pfam" id="PF00501"/>
    </source>
</evidence>
<dbReference type="NCBIfam" id="NF004837">
    <property type="entry name" value="PRK06187.1"/>
    <property type="match status" value="1"/>
</dbReference>
<dbReference type="Gene3D" id="3.40.50.12780">
    <property type="entry name" value="N-terminal domain of ligase-like"/>
    <property type="match status" value="1"/>
</dbReference>
<dbReference type="GO" id="GO:0016878">
    <property type="term" value="F:acid-thiol ligase activity"/>
    <property type="evidence" value="ECO:0007669"/>
    <property type="project" value="UniProtKB-ARBA"/>
</dbReference>
<dbReference type="InterPro" id="IPR042099">
    <property type="entry name" value="ANL_N_sf"/>
</dbReference>
<evidence type="ECO:0000259" key="4">
    <source>
        <dbReference type="Pfam" id="PF13193"/>
    </source>
</evidence>
<organism evidence="5 6">
    <name type="scientific">Desulfofundulus thermosubterraneus DSM 16057</name>
    <dbReference type="NCBI Taxonomy" id="1121432"/>
    <lineage>
        <taxon>Bacteria</taxon>
        <taxon>Bacillati</taxon>
        <taxon>Bacillota</taxon>
        <taxon>Clostridia</taxon>
        <taxon>Eubacteriales</taxon>
        <taxon>Peptococcaceae</taxon>
        <taxon>Desulfofundulus</taxon>
    </lineage>
</organism>
<dbReference type="AlphaFoldDB" id="A0A1M6CA25"/>
<dbReference type="InterPro" id="IPR045851">
    <property type="entry name" value="AMP-bd_C_sf"/>
</dbReference>
<dbReference type="InterPro" id="IPR000873">
    <property type="entry name" value="AMP-dep_synth/lig_dom"/>
</dbReference>
<sequence>MNLALRLAEVGRLFPDHEALVFHDQRTPYATLNYWVNRFANGLKKLGLAPGERVLIALENCPEFVVSFYSVIGAGGVAVPIDPLYTIHEVAVIVRDASPALVICNSANISIFTELASELPIPRGFIVTNVAKTIPNAYSYEELLVSPPADDPARPRERDDVAEILYTPGNTGKPKGVMLTYGNLYSNAFTFARLCRLTSQDRTLLVAPAYHSAAQTCVLHASLITGATVVIHEKWPGARAVLQTIQDEKITFFFGPPTMYVLLLEEPQAENFDLSSWKIAFCGGAHLPVQVFHAFEKKFGLQITEGYGLTETSPVVCCNPVFGIKKPGSVGPPIPGVEVKIVDYEDQPLPTGQVGEIVVRGPNIMKGYFNQKEETQKVLRNGWLHTGDLGYIDKDGYVFIVGRKKNVIIRGGLNIDPREVEEVLYQHPQVFDAVVIGVPDPVMGEEVTALVTPRGHERLDPAEIQAFCAQRLAPYKVPRKIQCIEDLPKTTSGKLLKKEVKRMLEHMHRVGGGG</sequence>
<accession>A0A1M6CA25</accession>
<comment type="similarity">
    <text evidence="1">Belongs to the ATP-dependent AMP-binding enzyme family.</text>
</comment>
<keyword evidence="6" id="KW-1185">Reference proteome</keyword>
<dbReference type="InterPro" id="IPR050237">
    <property type="entry name" value="ATP-dep_AMP-bd_enzyme"/>
</dbReference>
<proteinExistence type="inferred from homology"/>
<dbReference type="PANTHER" id="PTHR43767:SF1">
    <property type="entry name" value="NONRIBOSOMAL PEPTIDE SYNTHASE PES1 (EUROFUNG)-RELATED"/>
    <property type="match status" value="1"/>
</dbReference>
<protein>
    <submittedName>
        <fullName evidence="5">Long-chain acyl-CoA synthetase</fullName>
    </submittedName>
</protein>
<dbReference type="Proteomes" id="UP000184529">
    <property type="component" value="Unassembled WGS sequence"/>
</dbReference>